<proteinExistence type="predicted"/>
<dbReference type="InterPro" id="IPR001680">
    <property type="entry name" value="WD40_rpt"/>
</dbReference>
<evidence type="ECO:0000256" key="3">
    <source>
        <dbReference type="PROSITE-ProRule" id="PRU00221"/>
    </source>
</evidence>
<dbReference type="Pfam" id="PF00400">
    <property type="entry name" value="WD40"/>
    <property type="match status" value="1"/>
</dbReference>
<protein>
    <submittedName>
        <fullName evidence="5">Uncharacterized protein</fullName>
    </submittedName>
</protein>
<dbReference type="SMART" id="SM00320">
    <property type="entry name" value="WD40"/>
    <property type="match status" value="3"/>
</dbReference>
<evidence type="ECO:0000313" key="6">
    <source>
        <dbReference type="Proteomes" id="UP000041254"/>
    </source>
</evidence>
<evidence type="ECO:0000256" key="2">
    <source>
        <dbReference type="ARBA" id="ARBA00022737"/>
    </source>
</evidence>
<keyword evidence="1 3" id="KW-0853">WD repeat</keyword>
<dbReference type="OrthoDB" id="20669at2759"/>
<accession>A0A0G4G2G0</accession>
<dbReference type="InterPro" id="IPR015943">
    <property type="entry name" value="WD40/YVTN_repeat-like_dom_sf"/>
</dbReference>
<evidence type="ECO:0000313" key="5">
    <source>
        <dbReference type="EMBL" id="CEM22033.1"/>
    </source>
</evidence>
<dbReference type="SUPFAM" id="SSF50978">
    <property type="entry name" value="WD40 repeat-like"/>
    <property type="match status" value="1"/>
</dbReference>
<feature type="repeat" description="WD" evidence="3">
    <location>
        <begin position="602"/>
        <end position="636"/>
    </location>
</feature>
<dbReference type="InterPro" id="IPR036322">
    <property type="entry name" value="WD40_repeat_dom_sf"/>
</dbReference>
<dbReference type="PANTHER" id="PTHR43991">
    <property type="entry name" value="WD REPEAT PROTEIN (AFU_ORTHOLOGUE AFUA_8G05640)-RELATED"/>
    <property type="match status" value="1"/>
</dbReference>
<dbReference type="VEuPathDB" id="CryptoDB:Vbra_3102"/>
<keyword evidence="6" id="KW-1185">Reference proteome</keyword>
<feature type="compositionally biased region" description="Low complexity" evidence="4">
    <location>
        <begin position="346"/>
        <end position="355"/>
    </location>
</feature>
<dbReference type="InterPro" id="IPR019775">
    <property type="entry name" value="WD40_repeat_CS"/>
</dbReference>
<keyword evidence="2" id="KW-0677">Repeat</keyword>
<dbReference type="InParanoid" id="A0A0G4G2G0"/>
<feature type="compositionally biased region" description="Low complexity" evidence="4">
    <location>
        <begin position="15"/>
        <end position="26"/>
    </location>
</feature>
<feature type="compositionally biased region" description="Gly residues" evidence="4">
    <location>
        <begin position="356"/>
        <end position="378"/>
    </location>
</feature>
<dbReference type="PANTHER" id="PTHR43991:SF12">
    <property type="entry name" value="WD REPEAT PROTEIN (AFU_ORTHOLOGUE AFUA_8G05640)"/>
    <property type="match status" value="1"/>
</dbReference>
<dbReference type="Proteomes" id="UP000041254">
    <property type="component" value="Unassembled WGS sequence"/>
</dbReference>
<dbReference type="STRING" id="1169540.A0A0G4G2G0"/>
<feature type="region of interest" description="Disordered" evidence="4">
    <location>
        <begin position="15"/>
        <end position="54"/>
    </location>
</feature>
<name>A0A0G4G2G0_VITBC</name>
<dbReference type="PROSITE" id="PS50082">
    <property type="entry name" value="WD_REPEATS_2"/>
    <property type="match status" value="1"/>
</dbReference>
<sequence>MDSSWDKNHLFAAASSRSSVAAAADAAGDDDRPQASSSSSSGSSSKPNNPAANVGVSAPLSLTILDSQLHPMLREEDGLLSVPHPLPLSTQQRQSKLVAHRNACEAAAMSAAVGDPSDGSRAARAPINRRRKTVLSTSLRRAGGAGSGGSACFARGYYHHHHDRHHDGEMDGMDVCAASGGVGDGDGEGGVCENGRLRRLERVAALRDGGEKGGGGEKLHRVPPRGLAAILRKDDRHDTLWPWLRVGRDPQGIPWESLTSQTRSDYRRQRLQQYQQQHGLLHTTATHGNPDDDDDDPDYHDSPSQTDSDEGPSESGWGDGGDNDEDTPMTPSEHGGGGEGHHTPQHHQQQQQQHGQHGGGGGGLTHGAGAGGGFGALYGGPQNEGTQEENARRLRAISLCRPVRSNQHYAELARCYAAVQPAIMHFQLRHLLSCGSSRHEVYYVGNRDRTTLTSYNLLSGLKGVIHSSPDGNPFTCCDVRHGLAVTGSMNSRLMVSSLRGANGHPVHQLLTSRRTSDTLDDITNYVSVILSLTGMPRVLACNNDASIKEFDPETARVVNSYHLEWAVNQASVSVDGKMVCVVGDDKAVVMLERETGDRIATLHGHCDHGFASDFHCDGRLCATGNQDNTCRVWDLRHLRRSVKVLGSQMGPVRSIQFSPDGSLLSCAEPMDLVQLYDVRSGFTHHQQLDFFGSIAGLCFSHDSSTLFTAVQDSSFGGLLEYRLLT</sequence>
<evidence type="ECO:0000256" key="1">
    <source>
        <dbReference type="ARBA" id="ARBA00022574"/>
    </source>
</evidence>
<feature type="compositionally biased region" description="Low complexity" evidence="4">
    <location>
        <begin position="36"/>
        <end position="45"/>
    </location>
</feature>
<organism evidence="5 6">
    <name type="scientific">Vitrella brassicaformis (strain CCMP3155)</name>
    <dbReference type="NCBI Taxonomy" id="1169540"/>
    <lineage>
        <taxon>Eukaryota</taxon>
        <taxon>Sar</taxon>
        <taxon>Alveolata</taxon>
        <taxon>Colpodellida</taxon>
        <taxon>Vitrellaceae</taxon>
        <taxon>Vitrella</taxon>
    </lineage>
</organism>
<evidence type="ECO:0000256" key="4">
    <source>
        <dbReference type="SAM" id="MobiDB-lite"/>
    </source>
</evidence>
<dbReference type="PROSITE" id="PS00678">
    <property type="entry name" value="WD_REPEATS_1"/>
    <property type="match status" value="1"/>
</dbReference>
<feature type="region of interest" description="Disordered" evidence="4">
    <location>
        <begin position="283"/>
        <end position="390"/>
    </location>
</feature>
<reference evidence="5 6" key="1">
    <citation type="submission" date="2014-11" db="EMBL/GenBank/DDBJ databases">
        <authorList>
            <person name="Zhu J."/>
            <person name="Qi W."/>
            <person name="Song R."/>
        </authorList>
    </citation>
    <scope>NUCLEOTIDE SEQUENCE [LARGE SCALE GENOMIC DNA]</scope>
</reference>
<dbReference type="Gene3D" id="2.130.10.10">
    <property type="entry name" value="YVTN repeat-like/Quinoprotein amine dehydrogenase"/>
    <property type="match status" value="1"/>
</dbReference>
<gene>
    <name evidence="5" type="ORF">Vbra_3102</name>
</gene>
<dbReference type="EMBL" id="CDMY01000549">
    <property type="protein sequence ID" value="CEM22033.1"/>
    <property type="molecule type" value="Genomic_DNA"/>
</dbReference>
<dbReference type="AlphaFoldDB" id="A0A0G4G2G0"/>